<comment type="similarity">
    <text evidence="1">Belongs to the glycosyltransferase 2 family.</text>
</comment>
<reference evidence="6" key="1">
    <citation type="submission" date="2018-05" db="EMBL/GenBank/DDBJ databases">
        <authorList>
            <person name="Lanie J.A."/>
            <person name="Ng W.-L."/>
            <person name="Kazmierczak K.M."/>
            <person name="Andrzejewski T.M."/>
            <person name="Davidsen T.M."/>
            <person name="Wayne K.J."/>
            <person name="Tettelin H."/>
            <person name="Glass J.I."/>
            <person name="Rusch D."/>
            <person name="Podicherti R."/>
            <person name="Tsui H.-C.T."/>
            <person name="Winkler M.E."/>
        </authorList>
    </citation>
    <scope>NUCLEOTIDE SEQUENCE</scope>
</reference>
<dbReference type="SUPFAM" id="SSF53448">
    <property type="entry name" value="Nucleotide-diphospho-sugar transferases"/>
    <property type="match status" value="1"/>
</dbReference>
<dbReference type="PANTHER" id="PTHR43179:SF12">
    <property type="entry name" value="GALACTOFURANOSYLTRANSFERASE GLFT2"/>
    <property type="match status" value="1"/>
</dbReference>
<keyword evidence="4" id="KW-1133">Transmembrane helix</keyword>
<dbReference type="GO" id="GO:0016757">
    <property type="term" value="F:glycosyltransferase activity"/>
    <property type="evidence" value="ECO:0007669"/>
    <property type="project" value="UniProtKB-KW"/>
</dbReference>
<organism evidence="6">
    <name type="scientific">marine metagenome</name>
    <dbReference type="NCBI Taxonomy" id="408172"/>
    <lineage>
        <taxon>unclassified sequences</taxon>
        <taxon>metagenomes</taxon>
        <taxon>ecological metagenomes</taxon>
    </lineage>
</organism>
<dbReference type="InterPro" id="IPR029044">
    <property type="entry name" value="Nucleotide-diphossugar_trans"/>
</dbReference>
<evidence type="ECO:0000256" key="2">
    <source>
        <dbReference type="ARBA" id="ARBA00022676"/>
    </source>
</evidence>
<keyword evidence="3" id="KW-0808">Transferase</keyword>
<proteinExistence type="inferred from homology"/>
<dbReference type="InterPro" id="IPR001173">
    <property type="entry name" value="Glyco_trans_2-like"/>
</dbReference>
<dbReference type="EMBL" id="UINC01076495">
    <property type="protein sequence ID" value="SVC15726.1"/>
    <property type="molecule type" value="Genomic_DNA"/>
</dbReference>
<feature type="transmembrane region" description="Helical" evidence="4">
    <location>
        <begin position="298"/>
        <end position="318"/>
    </location>
</feature>
<gene>
    <name evidence="6" type="ORF">METZ01_LOCUS268580</name>
</gene>
<protein>
    <recommendedName>
        <fullName evidence="5">Glycosyltransferase 2-like domain-containing protein</fullName>
    </recommendedName>
</protein>
<name>A0A382JVE3_9ZZZZ</name>
<dbReference type="AlphaFoldDB" id="A0A382JVE3"/>
<evidence type="ECO:0000313" key="6">
    <source>
        <dbReference type="EMBL" id="SVC15726.1"/>
    </source>
</evidence>
<keyword evidence="4" id="KW-0812">Transmembrane</keyword>
<evidence type="ECO:0000259" key="5">
    <source>
        <dbReference type="Pfam" id="PF00535"/>
    </source>
</evidence>
<evidence type="ECO:0000256" key="4">
    <source>
        <dbReference type="SAM" id="Phobius"/>
    </source>
</evidence>
<evidence type="ECO:0000256" key="1">
    <source>
        <dbReference type="ARBA" id="ARBA00006739"/>
    </source>
</evidence>
<feature type="transmembrane region" description="Helical" evidence="4">
    <location>
        <begin position="242"/>
        <end position="263"/>
    </location>
</feature>
<feature type="domain" description="Glycosyltransferase 2-like" evidence="5">
    <location>
        <begin position="9"/>
        <end position="127"/>
    </location>
</feature>
<accession>A0A382JVE3</accession>
<feature type="transmembrane region" description="Helical" evidence="4">
    <location>
        <begin position="269"/>
        <end position="286"/>
    </location>
</feature>
<sequence length="331" mass="37759">MVKDLVTFSIIIPFQSWSIFLDDCIEHISQLTFKEFEVILLPDDEVQVPKVFQDLPIRVHVTGKVNPSIKRNLGVSKAHGQYLAFIDDDAYPRIDWLDIGLKVLQDNNIAAVGGPAITPKDDPFLSRVSGAVFLSSFSGGFPERYISCPPTRKVQDWPTVNLIVKKYAYDKTDGFIEKYWPGEDTKFCLDLVLNGFSILYYPELVVYHHRRPKLKNHMRQIGSYGFHRGILAIKDPQTSRKFIYFLPSLFVIFLIGGGILALFHPSIKIIYKVGLVFYGLGMLIALKDILKHESRAVAIASIPYIFLTHLWYGIRFIYGLGNRHYKSSLGR</sequence>
<evidence type="ECO:0000256" key="3">
    <source>
        <dbReference type="ARBA" id="ARBA00022679"/>
    </source>
</evidence>
<dbReference type="Gene3D" id="3.90.550.10">
    <property type="entry name" value="Spore Coat Polysaccharide Biosynthesis Protein SpsA, Chain A"/>
    <property type="match status" value="1"/>
</dbReference>
<dbReference type="PANTHER" id="PTHR43179">
    <property type="entry name" value="RHAMNOSYLTRANSFERASE WBBL"/>
    <property type="match status" value="1"/>
</dbReference>
<keyword evidence="2" id="KW-0328">Glycosyltransferase</keyword>
<keyword evidence="4" id="KW-0472">Membrane</keyword>
<dbReference type="Pfam" id="PF00535">
    <property type="entry name" value="Glycos_transf_2"/>
    <property type="match status" value="1"/>
</dbReference>